<evidence type="ECO:0000313" key="3">
    <source>
        <dbReference type="Proteomes" id="UP001189429"/>
    </source>
</evidence>
<keyword evidence="3" id="KW-1185">Reference proteome</keyword>
<gene>
    <name evidence="2" type="ORF">PCOR1329_LOCUS31027</name>
</gene>
<evidence type="ECO:0000256" key="1">
    <source>
        <dbReference type="SAM" id="MobiDB-lite"/>
    </source>
</evidence>
<sequence length="143" mass="15044">PGTNSLRERSGGLSAAGAITVGIGGDHVAKWSRTCLRQDFVFTCADQAWWRRRGRRAASEAAGGLPDARPARREAAQLDPEPEGRQRLVTSCPSRVRRGGGPPEGAAHGRPPTGGGRQKVGADLSNMDLVREGIAANVVRVLG</sequence>
<feature type="compositionally biased region" description="Basic and acidic residues" evidence="1">
    <location>
        <begin position="69"/>
        <end position="86"/>
    </location>
</feature>
<accession>A0ABN9SN90</accession>
<protein>
    <submittedName>
        <fullName evidence="2">Uncharacterized protein</fullName>
    </submittedName>
</protein>
<evidence type="ECO:0000313" key="2">
    <source>
        <dbReference type="EMBL" id="CAK0833289.1"/>
    </source>
</evidence>
<name>A0ABN9SN90_9DINO</name>
<comment type="caution">
    <text evidence="2">The sequence shown here is derived from an EMBL/GenBank/DDBJ whole genome shotgun (WGS) entry which is preliminary data.</text>
</comment>
<feature type="region of interest" description="Disordered" evidence="1">
    <location>
        <begin position="53"/>
        <end position="121"/>
    </location>
</feature>
<feature type="non-terminal residue" evidence="2">
    <location>
        <position position="1"/>
    </location>
</feature>
<proteinExistence type="predicted"/>
<dbReference type="EMBL" id="CAUYUJ010012112">
    <property type="protein sequence ID" value="CAK0833289.1"/>
    <property type="molecule type" value="Genomic_DNA"/>
</dbReference>
<organism evidence="2 3">
    <name type="scientific">Prorocentrum cordatum</name>
    <dbReference type="NCBI Taxonomy" id="2364126"/>
    <lineage>
        <taxon>Eukaryota</taxon>
        <taxon>Sar</taxon>
        <taxon>Alveolata</taxon>
        <taxon>Dinophyceae</taxon>
        <taxon>Prorocentrales</taxon>
        <taxon>Prorocentraceae</taxon>
        <taxon>Prorocentrum</taxon>
    </lineage>
</organism>
<reference evidence="2" key="1">
    <citation type="submission" date="2023-10" db="EMBL/GenBank/DDBJ databases">
        <authorList>
            <person name="Chen Y."/>
            <person name="Shah S."/>
            <person name="Dougan E. K."/>
            <person name="Thang M."/>
            <person name="Chan C."/>
        </authorList>
    </citation>
    <scope>NUCLEOTIDE SEQUENCE [LARGE SCALE GENOMIC DNA]</scope>
</reference>
<dbReference type="Proteomes" id="UP001189429">
    <property type="component" value="Unassembled WGS sequence"/>
</dbReference>